<dbReference type="InterPro" id="IPR011330">
    <property type="entry name" value="Glyco_hydro/deAcase_b/a-brl"/>
</dbReference>
<dbReference type="SUPFAM" id="SSF88713">
    <property type="entry name" value="Glycoside hydrolase/deacetylase"/>
    <property type="match status" value="1"/>
</dbReference>
<keyword evidence="2" id="KW-0378">Hydrolase</keyword>
<proteinExistence type="predicted"/>
<dbReference type="RefSeq" id="WP_007416342.1">
    <property type="nucleotide sequence ID" value="NZ_ABOX02000025.1"/>
</dbReference>
<evidence type="ECO:0000313" key="5">
    <source>
        <dbReference type="EMBL" id="EEF59669.1"/>
    </source>
</evidence>
<sequence precursor="true">MKTFPRNQSIARLLLALLLLSYAIVCTAKDHQECELREGGIVRGPKTQKRIALEFTGHTFAEGAPIILDQLAKHQAKASFFLTGAFVTNPEFEPVVKRIIKEGHYLGPHSDKHLLYCPWDGPKKTLVSKDQFASDLENNLNKIQKHGLKRSQIRYWLPAYEWYNEEIVDWSRDKDLTLVNFTPGTRSNADYTGDKDKNFVPSKTILESIIKKEQQDPNGLNGFLLLLHVGVGPNRTDKMSDHFGELLDYLSSKGYQFVRIDELLDKKVEN</sequence>
<dbReference type="PROSITE" id="PS51677">
    <property type="entry name" value="NODB"/>
    <property type="match status" value="1"/>
</dbReference>
<dbReference type="Gene3D" id="3.20.20.370">
    <property type="entry name" value="Glycoside hydrolase/deacetylase"/>
    <property type="match status" value="1"/>
</dbReference>
<dbReference type="STRING" id="320771.Cflav_PD2658"/>
<gene>
    <name evidence="5" type="ORF">Cflav_PD2658</name>
</gene>
<dbReference type="CDD" id="cd10917">
    <property type="entry name" value="CE4_NodB_like_6s_7s"/>
    <property type="match status" value="1"/>
</dbReference>
<dbReference type="PANTHER" id="PTHR10587">
    <property type="entry name" value="GLYCOSYL TRANSFERASE-RELATED"/>
    <property type="match status" value="1"/>
</dbReference>
<keyword evidence="1" id="KW-0479">Metal-binding</keyword>
<dbReference type="InterPro" id="IPR050248">
    <property type="entry name" value="Polysacc_deacetylase_ArnD"/>
</dbReference>
<feature type="domain" description="NodB homology" evidence="4">
    <location>
        <begin position="49"/>
        <end position="258"/>
    </location>
</feature>
<protein>
    <submittedName>
        <fullName evidence="5">Polysaccharide deacetylase</fullName>
    </submittedName>
</protein>
<evidence type="ECO:0000256" key="3">
    <source>
        <dbReference type="SAM" id="SignalP"/>
    </source>
</evidence>
<evidence type="ECO:0000256" key="2">
    <source>
        <dbReference type="ARBA" id="ARBA00022801"/>
    </source>
</evidence>
<dbReference type="GO" id="GO:0005975">
    <property type="term" value="P:carbohydrate metabolic process"/>
    <property type="evidence" value="ECO:0007669"/>
    <property type="project" value="InterPro"/>
</dbReference>
<dbReference type="EMBL" id="ABOX02000025">
    <property type="protein sequence ID" value="EEF59669.1"/>
    <property type="molecule type" value="Genomic_DNA"/>
</dbReference>
<dbReference type="AlphaFoldDB" id="B9XKJ9"/>
<keyword evidence="3" id="KW-0732">Signal</keyword>
<evidence type="ECO:0000256" key="1">
    <source>
        <dbReference type="ARBA" id="ARBA00022723"/>
    </source>
</evidence>
<reference evidence="5 6" key="1">
    <citation type="journal article" date="2011" name="J. Bacteriol.">
        <title>Genome sequence of 'Pedosphaera parvula' Ellin514, an aerobic Verrucomicrobial isolate from pasture soil.</title>
        <authorList>
            <person name="Kant R."/>
            <person name="van Passel M.W."/>
            <person name="Sangwan P."/>
            <person name="Palva A."/>
            <person name="Lucas S."/>
            <person name="Copeland A."/>
            <person name="Lapidus A."/>
            <person name="Glavina Del Rio T."/>
            <person name="Dalin E."/>
            <person name="Tice H."/>
            <person name="Bruce D."/>
            <person name="Goodwin L."/>
            <person name="Pitluck S."/>
            <person name="Chertkov O."/>
            <person name="Larimer F.W."/>
            <person name="Land M.L."/>
            <person name="Hauser L."/>
            <person name="Brettin T.S."/>
            <person name="Detter J.C."/>
            <person name="Han S."/>
            <person name="de Vos W.M."/>
            <person name="Janssen P.H."/>
            <person name="Smidt H."/>
        </authorList>
    </citation>
    <scope>NUCLEOTIDE SEQUENCE [LARGE SCALE GENOMIC DNA]</scope>
    <source>
        <strain evidence="5 6">Ellin514</strain>
    </source>
</reference>
<feature type="signal peptide" evidence="3">
    <location>
        <begin position="1"/>
        <end position="28"/>
    </location>
</feature>
<dbReference type="Proteomes" id="UP000003688">
    <property type="component" value="Unassembled WGS sequence"/>
</dbReference>
<evidence type="ECO:0000313" key="6">
    <source>
        <dbReference type="Proteomes" id="UP000003688"/>
    </source>
</evidence>
<dbReference type="GO" id="GO:0016810">
    <property type="term" value="F:hydrolase activity, acting on carbon-nitrogen (but not peptide) bonds"/>
    <property type="evidence" value="ECO:0007669"/>
    <property type="project" value="InterPro"/>
</dbReference>
<dbReference type="InterPro" id="IPR002509">
    <property type="entry name" value="NODB_dom"/>
</dbReference>
<dbReference type="GO" id="GO:0046872">
    <property type="term" value="F:metal ion binding"/>
    <property type="evidence" value="ECO:0007669"/>
    <property type="project" value="UniProtKB-KW"/>
</dbReference>
<name>B9XKJ9_PEDPL</name>
<accession>B9XKJ9</accession>
<keyword evidence="6" id="KW-1185">Reference proteome</keyword>
<comment type="caution">
    <text evidence="5">The sequence shown here is derived from an EMBL/GenBank/DDBJ whole genome shotgun (WGS) entry which is preliminary data.</text>
</comment>
<feature type="chain" id="PRO_5002894439" evidence="3">
    <location>
        <begin position="29"/>
        <end position="270"/>
    </location>
</feature>
<organism evidence="5 6">
    <name type="scientific">Pedosphaera parvula (strain Ellin514)</name>
    <dbReference type="NCBI Taxonomy" id="320771"/>
    <lineage>
        <taxon>Bacteria</taxon>
        <taxon>Pseudomonadati</taxon>
        <taxon>Verrucomicrobiota</taxon>
        <taxon>Pedosphaerae</taxon>
        <taxon>Pedosphaerales</taxon>
        <taxon>Pedosphaeraceae</taxon>
        <taxon>Pedosphaera</taxon>
    </lineage>
</organism>
<dbReference type="GO" id="GO:0016020">
    <property type="term" value="C:membrane"/>
    <property type="evidence" value="ECO:0007669"/>
    <property type="project" value="TreeGrafter"/>
</dbReference>
<dbReference type="PANTHER" id="PTHR10587:SF133">
    <property type="entry name" value="CHITIN DEACETYLASE 1-RELATED"/>
    <property type="match status" value="1"/>
</dbReference>
<dbReference type="Pfam" id="PF01522">
    <property type="entry name" value="Polysacc_deac_1"/>
    <property type="match status" value="1"/>
</dbReference>
<evidence type="ECO:0000259" key="4">
    <source>
        <dbReference type="PROSITE" id="PS51677"/>
    </source>
</evidence>